<dbReference type="EC" id="3.1.4.46" evidence="1"/>
<evidence type="ECO:0000256" key="2">
    <source>
        <dbReference type="ARBA" id="ARBA00022798"/>
    </source>
</evidence>
<evidence type="ECO:0000256" key="3">
    <source>
        <dbReference type="ARBA" id="ARBA00022801"/>
    </source>
</evidence>
<dbReference type="InterPro" id="IPR030395">
    <property type="entry name" value="GP_PDE_dom"/>
</dbReference>
<dbReference type="PROSITE" id="PS51704">
    <property type="entry name" value="GP_PDE"/>
    <property type="match status" value="1"/>
</dbReference>
<dbReference type="InterPro" id="IPR051578">
    <property type="entry name" value="GDPD"/>
</dbReference>
<dbReference type="PANTHER" id="PTHR22958:SF1">
    <property type="entry name" value="GLYCEROPHOSPHOCHOLINE PHOSPHODIESTERASE GPCPD1"/>
    <property type="match status" value="1"/>
</dbReference>
<comment type="caution">
    <text evidence="6">The sequence shown here is derived from an EMBL/GenBank/DDBJ whole genome shotgun (WGS) entry which is preliminary data.</text>
</comment>
<sequence length="130" mass="13914">MTVNTVLASNQSCLDHPPQGIPEHVGLNLEVKMALPNTCPATPPEEVDRMVTPILECVKRHTSGRTSSRGIIFSSFDPDVCVALKSRQSSYPVVFLSGMGLYPHADPRRTSIDTAISHAASAQLAGECLA</sequence>
<protein>
    <recommendedName>
        <fullName evidence="1">glycerophosphodiester phosphodiesterase</fullName>
        <ecNumber evidence="1">3.1.4.46</ecNumber>
    </recommendedName>
</protein>
<name>A0ABQ7FRX0_DUNSA</name>
<evidence type="ECO:0000256" key="4">
    <source>
        <dbReference type="ARBA" id="ARBA00047512"/>
    </source>
</evidence>
<evidence type="ECO:0000313" key="7">
    <source>
        <dbReference type="Proteomes" id="UP000815325"/>
    </source>
</evidence>
<proteinExistence type="predicted"/>
<dbReference type="InterPro" id="IPR017946">
    <property type="entry name" value="PLC-like_Pdiesterase_TIM-brl"/>
</dbReference>
<organism evidence="6 7">
    <name type="scientific">Dunaliella salina</name>
    <name type="common">Green alga</name>
    <name type="synonym">Protococcus salinus</name>
    <dbReference type="NCBI Taxonomy" id="3046"/>
    <lineage>
        <taxon>Eukaryota</taxon>
        <taxon>Viridiplantae</taxon>
        <taxon>Chlorophyta</taxon>
        <taxon>core chlorophytes</taxon>
        <taxon>Chlorophyceae</taxon>
        <taxon>CS clade</taxon>
        <taxon>Chlamydomonadales</taxon>
        <taxon>Dunaliellaceae</taxon>
        <taxon>Dunaliella</taxon>
    </lineage>
</organism>
<dbReference type="Gene3D" id="3.20.20.190">
    <property type="entry name" value="Phosphatidylinositol (PI) phosphodiesterase"/>
    <property type="match status" value="1"/>
</dbReference>
<dbReference type="PANTHER" id="PTHR22958">
    <property type="entry name" value="GLYCEROPHOSPHORYL DIESTER PHOSPHODIESTERASE"/>
    <property type="match status" value="1"/>
</dbReference>
<accession>A0ABQ7FRX0</accession>
<evidence type="ECO:0000259" key="5">
    <source>
        <dbReference type="PROSITE" id="PS51704"/>
    </source>
</evidence>
<evidence type="ECO:0000313" key="6">
    <source>
        <dbReference type="EMBL" id="KAF5825329.1"/>
    </source>
</evidence>
<dbReference type="Pfam" id="PF03009">
    <property type="entry name" value="GDPD"/>
    <property type="match status" value="1"/>
</dbReference>
<reference evidence="6" key="1">
    <citation type="submission" date="2017-08" db="EMBL/GenBank/DDBJ databases">
        <authorList>
            <person name="Polle J.E."/>
            <person name="Barry K."/>
            <person name="Cushman J."/>
            <person name="Schmutz J."/>
            <person name="Tran D."/>
            <person name="Hathwaick L.T."/>
            <person name="Yim W.C."/>
            <person name="Jenkins J."/>
            <person name="Mckie-Krisberg Z.M."/>
            <person name="Prochnik S."/>
            <person name="Lindquist E."/>
            <person name="Dockter R.B."/>
            <person name="Adam C."/>
            <person name="Molina H."/>
            <person name="Bunkerborg J."/>
            <person name="Jin E."/>
            <person name="Buchheim M."/>
            <person name="Magnuson J."/>
        </authorList>
    </citation>
    <scope>NUCLEOTIDE SEQUENCE</scope>
    <source>
        <strain evidence="6">CCAP 19/18</strain>
    </source>
</reference>
<dbReference type="SUPFAM" id="SSF51695">
    <property type="entry name" value="PLC-like phosphodiesterases"/>
    <property type="match status" value="1"/>
</dbReference>
<comment type="catalytic activity">
    <reaction evidence="4">
        <text>a sn-glycero-3-phosphodiester + H2O = an alcohol + sn-glycerol 3-phosphate + H(+)</text>
        <dbReference type="Rhea" id="RHEA:12969"/>
        <dbReference type="ChEBI" id="CHEBI:15377"/>
        <dbReference type="ChEBI" id="CHEBI:15378"/>
        <dbReference type="ChEBI" id="CHEBI:30879"/>
        <dbReference type="ChEBI" id="CHEBI:57597"/>
        <dbReference type="ChEBI" id="CHEBI:83408"/>
        <dbReference type="EC" id="3.1.4.46"/>
    </reaction>
</comment>
<keyword evidence="7" id="KW-1185">Reference proteome</keyword>
<dbReference type="EMBL" id="MU073742">
    <property type="protein sequence ID" value="KAF5825329.1"/>
    <property type="molecule type" value="Genomic_DNA"/>
</dbReference>
<keyword evidence="3" id="KW-0378">Hydrolase</keyword>
<dbReference type="Proteomes" id="UP000815325">
    <property type="component" value="Unassembled WGS sequence"/>
</dbReference>
<keyword evidence="2" id="KW-0319">Glycerol metabolism</keyword>
<feature type="domain" description="GP-PDE" evidence="5">
    <location>
        <begin position="1"/>
        <end position="130"/>
    </location>
</feature>
<evidence type="ECO:0000256" key="1">
    <source>
        <dbReference type="ARBA" id="ARBA00012247"/>
    </source>
</evidence>
<gene>
    <name evidence="6" type="ORF">DUNSADRAFT_11603</name>
</gene>